<reference evidence="4" key="1">
    <citation type="submission" date="2022-07" db="EMBL/GenBank/DDBJ databases">
        <authorList>
            <person name="Otstavnykh N."/>
            <person name="Isaeva M."/>
            <person name="Bystritskaya E."/>
        </authorList>
    </citation>
    <scope>NUCLEOTIDE SEQUENCE</scope>
    <source>
        <strain evidence="4">KCTC 52189</strain>
    </source>
</reference>
<feature type="compositionally biased region" description="Basic and acidic residues" evidence="2">
    <location>
        <begin position="405"/>
        <end position="427"/>
    </location>
</feature>
<feature type="transmembrane region" description="Helical" evidence="3">
    <location>
        <begin position="60"/>
        <end position="86"/>
    </location>
</feature>
<keyword evidence="3" id="KW-1133">Transmembrane helix</keyword>
<feature type="coiled-coil region" evidence="1">
    <location>
        <begin position="631"/>
        <end position="676"/>
    </location>
</feature>
<feature type="transmembrane region" description="Helical" evidence="3">
    <location>
        <begin position="118"/>
        <end position="141"/>
    </location>
</feature>
<dbReference type="EMBL" id="JANHAX010000004">
    <property type="protein sequence ID" value="MDQ2091123.1"/>
    <property type="molecule type" value="Genomic_DNA"/>
</dbReference>
<feature type="compositionally biased region" description="Low complexity" evidence="2">
    <location>
        <begin position="251"/>
        <end position="270"/>
    </location>
</feature>
<feature type="compositionally biased region" description="Pro residues" evidence="2">
    <location>
        <begin position="394"/>
        <end position="404"/>
    </location>
</feature>
<evidence type="ECO:0000256" key="3">
    <source>
        <dbReference type="SAM" id="Phobius"/>
    </source>
</evidence>
<evidence type="ECO:0000256" key="1">
    <source>
        <dbReference type="SAM" id="Coils"/>
    </source>
</evidence>
<evidence type="ECO:0000313" key="4">
    <source>
        <dbReference type="EMBL" id="MDQ2091123.1"/>
    </source>
</evidence>
<keyword evidence="1" id="KW-0175">Coiled coil</keyword>
<protein>
    <submittedName>
        <fullName evidence="4">Uncharacterized protein</fullName>
    </submittedName>
</protein>
<keyword evidence="5" id="KW-1185">Reference proteome</keyword>
<sequence length="737" mass="79317">MIASALRAVRLLPFSSRLAAYLGIAEFRLLNTPVLLGCALVAAALGVYPSNLGHIETTPFINVIFPIISCVNPVLGMMSALVFALADFAEKMVTNNIYYEGEPGTLFGNPGDYIGARIGYLLGYSMVAVWGVLPGLLSRVFRTAAQNWTKRRIERRSIGAAAVPTTTERAVEVAASAIGAATGGGLANIVNIALEAPAFLLRPTPDFTCYNVAVGNLTKGAAVTAASAGIGGPIAQNLLNPGAPAMSGGRASAPVKPAGPKPGGAPAVSGTEIKGGPDARKWLEDNKFIDTNGRVTNKFRVWHSQTHGSTGIGGLDAFAGKLDDDGKLLEDPAIVVRTGKPAPPDIADEEKGPEEKGPEPEKSPEKPAKTDTDKKLKGPFTPPPAPPTEGETPPVSPPPPPSEPPETRKPDQGKDEEQERGPKDPCREEREAFLAAVLAATTLNKLLNTVNGKHYEATLRYLNAYHTGYFGSVVDLAFIWAQLGKGGPKLMASDTTMQKIKSAIVKRTLKQVLKDTAKVYGSTALPDGSVPGGKSVSWTDYLKKPAIHGALKKFIAEQIRLNTFFRAASGESIGIKLVMGTEAVQSGGEALDAGGDLTSLDWKKIADPKASMRAKTLSGVFSFAWSMLMAAQNFEKSRKEITQRRKEMNEIRRKKISEIRSKLADAKDEVDIAKAVYERCLRVTKQHGTDEKVQANIDSEIQRWNTPAGRRRPHDSGRISEEHERWNKLYERWKSMQ</sequence>
<organism evidence="4 5">
    <name type="scientific">Marimonas arenosa</name>
    <dbReference type="NCBI Taxonomy" id="1795305"/>
    <lineage>
        <taxon>Bacteria</taxon>
        <taxon>Pseudomonadati</taxon>
        <taxon>Pseudomonadota</taxon>
        <taxon>Alphaproteobacteria</taxon>
        <taxon>Rhodobacterales</taxon>
        <taxon>Paracoccaceae</taxon>
        <taxon>Marimonas</taxon>
    </lineage>
</organism>
<dbReference type="Proteomes" id="UP001226762">
    <property type="component" value="Unassembled WGS sequence"/>
</dbReference>
<feature type="region of interest" description="Disordered" evidence="2">
    <location>
        <begin position="700"/>
        <end position="721"/>
    </location>
</feature>
<comment type="caution">
    <text evidence="4">The sequence shown here is derived from an EMBL/GenBank/DDBJ whole genome shotgun (WGS) entry which is preliminary data.</text>
</comment>
<keyword evidence="3" id="KW-0472">Membrane</keyword>
<evidence type="ECO:0000313" key="5">
    <source>
        <dbReference type="Proteomes" id="UP001226762"/>
    </source>
</evidence>
<keyword evidence="3" id="KW-0812">Transmembrane</keyword>
<accession>A0AAE3WGB2</accession>
<reference evidence="4" key="2">
    <citation type="submission" date="2023-02" db="EMBL/GenBank/DDBJ databases">
        <title>'Rhodoalgimonas zhirmunskyi' gen. nov., isolated from a red alga.</title>
        <authorList>
            <person name="Nedashkovskaya O.I."/>
            <person name="Otstavnykh N.Y."/>
            <person name="Bystritskaya E.P."/>
            <person name="Balabanova L.A."/>
            <person name="Isaeva M.P."/>
        </authorList>
    </citation>
    <scope>NUCLEOTIDE SEQUENCE</scope>
    <source>
        <strain evidence="4">KCTC 52189</strain>
    </source>
</reference>
<feature type="transmembrane region" description="Helical" evidence="3">
    <location>
        <begin position="29"/>
        <end position="48"/>
    </location>
</feature>
<proteinExistence type="predicted"/>
<name>A0AAE3WGB2_9RHOB</name>
<feature type="compositionally biased region" description="Basic and acidic residues" evidence="2">
    <location>
        <begin position="349"/>
        <end position="376"/>
    </location>
</feature>
<dbReference type="AlphaFoldDB" id="A0AAE3WGB2"/>
<feature type="region of interest" description="Disordered" evidence="2">
    <location>
        <begin position="333"/>
        <end position="427"/>
    </location>
</feature>
<gene>
    <name evidence="4" type="ORF">NO357_14555</name>
</gene>
<evidence type="ECO:0000256" key="2">
    <source>
        <dbReference type="SAM" id="MobiDB-lite"/>
    </source>
</evidence>
<feature type="region of interest" description="Disordered" evidence="2">
    <location>
        <begin position="245"/>
        <end position="279"/>
    </location>
</feature>